<evidence type="ECO:0000256" key="8">
    <source>
        <dbReference type="NCBIfam" id="TIGR00019"/>
    </source>
</evidence>
<evidence type="ECO:0000313" key="10">
    <source>
        <dbReference type="EMBL" id="AFL67421.1"/>
    </source>
</evidence>
<evidence type="ECO:0000256" key="4">
    <source>
        <dbReference type="ARBA" id="ARBA00022481"/>
    </source>
</evidence>
<comment type="similarity">
    <text evidence="3 7">Belongs to the prokaryotic/mitochondrial release factor family.</text>
</comment>
<evidence type="ECO:0000256" key="6">
    <source>
        <dbReference type="ARBA" id="ARBA00022917"/>
    </source>
</evidence>
<dbReference type="InterPro" id="IPR050057">
    <property type="entry name" value="Prokaryotic/Mito_RF"/>
</dbReference>
<name>I3XTZ7_SULBS</name>
<dbReference type="Gene3D" id="3.30.160.20">
    <property type="match status" value="1"/>
</dbReference>
<dbReference type="Gene3D" id="3.30.70.1660">
    <property type="match status" value="2"/>
</dbReference>
<feature type="domain" description="Prokaryotic-type class I peptide chain release factors" evidence="9">
    <location>
        <begin position="224"/>
        <end position="240"/>
    </location>
</feature>
<keyword evidence="6 7" id="KW-0648">Protein biosynthesis</keyword>
<dbReference type="NCBIfam" id="TIGR00019">
    <property type="entry name" value="prfA"/>
    <property type="match status" value="1"/>
</dbReference>
<protein>
    <recommendedName>
        <fullName evidence="7 8">Peptide chain release factor 1</fullName>
        <shortName evidence="7">RF-1</shortName>
    </recommendedName>
</protein>
<evidence type="ECO:0000259" key="9">
    <source>
        <dbReference type="PROSITE" id="PS00745"/>
    </source>
</evidence>
<dbReference type="Gene3D" id="6.10.140.1950">
    <property type="match status" value="1"/>
</dbReference>
<gene>
    <name evidence="7" type="primary">prfA</name>
    <name evidence="10" type="ordered locus">Sulba_0092</name>
</gene>
<dbReference type="HOGENOM" id="CLU_036856_0_1_7"/>
<evidence type="ECO:0000256" key="7">
    <source>
        <dbReference type="HAMAP-Rule" id="MF_00093"/>
    </source>
</evidence>
<dbReference type="PATRIC" id="fig|760154.4.peg.88"/>
<dbReference type="SMART" id="SM00937">
    <property type="entry name" value="PCRF"/>
    <property type="match status" value="1"/>
</dbReference>
<dbReference type="EMBL" id="CP003333">
    <property type="protein sequence ID" value="AFL67421.1"/>
    <property type="molecule type" value="Genomic_DNA"/>
</dbReference>
<dbReference type="PANTHER" id="PTHR43804:SF7">
    <property type="entry name" value="LD18447P"/>
    <property type="match status" value="1"/>
</dbReference>
<evidence type="ECO:0000313" key="11">
    <source>
        <dbReference type="Proteomes" id="UP000006176"/>
    </source>
</evidence>
<dbReference type="GO" id="GO:0016149">
    <property type="term" value="F:translation release factor activity, codon specific"/>
    <property type="evidence" value="ECO:0007669"/>
    <property type="project" value="UniProtKB-UniRule"/>
</dbReference>
<feature type="modified residue" description="N5-methylglutamine" evidence="7">
    <location>
        <position position="231"/>
    </location>
</feature>
<dbReference type="SUPFAM" id="SSF75620">
    <property type="entry name" value="Release factor"/>
    <property type="match status" value="1"/>
</dbReference>
<comment type="PTM">
    <text evidence="7">Methylated by PrmC. Methylation increases the termination efficiency of RF1.</text>
</comment>
<dbReference type="RefSeq" id="WP_014768308.1">
    <property type="nucleotide sequence ID" value="NC_018002.1"/>
</dbReference>
<dbReference type="PANTHER" id="PTHR43804">
    <property type="entry name" value="LD18447P"/>
    <property type="match status" value="1"/>
</dbReference>
<organism evidence="10 11">
    <name type="scientific">Sulfurospirillum barnesii (strain ATCC 700032 / DSM 10660 / SES-3)</name>
    <dbReference type="NCBI Taxonomy" id="760154"/>
    <lineage>
        <taxon>Bacteria</taxon>
        <taxon>Pseudomonadati</taxon>
        <taxon>Campylobacterota</taxon>
        <taxon>Epsilonproteobacteria</taxon>
        <taxon>Campylobacterales</taxon>
        <taxon>Sulfurospirillaceae</taxon>
        <taxon>Sulfurospirillum</taxon>
    </lineage>
</organism>
<dbReference type="AlphaFoldDB" id="I3XTZ7"/>
<dbReference type="eggNOG" id="COG0216">
    <property type="taxonomic scope" value="Bacteria"/>
</dbReference>
<evidence type="ECO:0000256" key="2">
    <source>
        <dbReference type="ARBA" id="ARBA00004496"/>
    </source>
</evidence>
<dbReference type="PROSITE" id="PS00745">
    <property type="entry name" value="RF_PROK_I"/>
    <property type="match status" value="1"/>
</dbReference>
<dbReference type="GO" id="GO:0005829">
    <property type="term" value="C:cytosol"/>
    <property type="evidence" value="ECO:0007669"/>
    <property type="project" value="UniProtKB-ARBA"/>
</dbReference>
<dbReference type="InterPro" id="IPR005139">
    <property type="entry name" value="PCRF"/>
</dbReference>
<dbReference type="KEGG" id="sba:Sulba_0092"/>
<reference evidence="10 11" key="1">
    <citation type="submission" date="2012-06" db="EMBL/GenBank/DDBJ databases">
        <title>Complete sequence of Sulfurospirillum barnesii SES-3.</title>
        <authorList>
            <consortium name="US DOE Joint Genome Institute"/>
            <person name="Lucas S."/>
            <person name="Han J."/>
            <person name="Lapidus A."/>
            <person name="Cheng J.-F."/>
            <person name="Goodwin L."/>
            <person name="Pitluck S."/>
            <person name="Peters L."/>
            <person name="Ovchinnikova G."/>
            <person name="Lu M."/>
            <person name="Detter J.C."/>
            <person name="Han C."/>
            <person name="Tapia R."/>
            <person name="Land M."/>
            <person name="Hauser L."/>
            <person name="Kyrpides N."/>
            <person name="Ivanova N."/>
            <person name="Pagani I."/>
            <person name="Stolz J."/>
            <person name="Arkin A."/>
            <person name="Dehal P."/>
            <person name="Oremland R."/>
            <person name="Saltikov C."/>
            <person name="Basu P."/>
            <person name="Hollibaugh J."/>
            <person name="Newman D."/>
            <person name="Stolyar S."/>
            <person name="Hazen T."/>
            <person name="Woyke T."/>
        </authorList>
    </citation>
    <scope>NUCLEOTIDE SEQUENCE [LARGE SCALE GENOMIC DNA]</scope>
    <source>
        <strain evidence="11">ATCC 700032 / DSM 10660 / SES-3</strain>
    </source>
</reference>
<dbReference type="NCBIfam" id="NF001859">
    <property type="entry name" value="PRK00591.1"/>
    <property type="match status" value="1"/>
</dbReference>
<dbReference type="InterPro" id="IPR045853">
    <property type="entry name" value="Pep_chain_release_fac_I_sf"/>
</dbReference>
<dbReference type="FunFam" id="3.30.160.20:FF:000004">
    <property type="entry name" value="Peptide chain release factor 1"/>
    <property type="match status" value="1"/>
</dbReference>
<dbReference type="Proteomes" id="UP000006176">
    <property type="component" value="Chromosome"/>
</dbReference>
<proteinExistence type="inferred from homology"/>
<keyword evidence="5 7" id="KW-0963">Cytoplasm</keyword>
<evidence type="ECO:0000256" key="5">
    <source>
        <dbReference type="ARBA" id="ARBA00022490"/>
    </source>
</evidence>
<dbReference type="Pfam" id="PF03462">
    <property type="entry name" value="PCRF"/>
    <property type="match status" value="1"/>
</dbReference>
<dbReference type="Pfam" id="PF00472">
    <property type="entry name" value="RF-1"/>
    <property type="match status" value="1"/>
</dbReference>
<evidence type="ECO:0000256" key="1">
    <source>
        <dbReference type="ARBA" id="ARBA00002986"/>
    </source>
</evidence>
<comment type="function">
    <text evidence="1 7">Peptide chain release factor 1 directs the termination of translation in response to the peptide chain termination codons UAG and UAA.</text>
</comment>
<dbReference type="InterPro" id="IPR004373">
    <property type="entry name" value="RF-1"/>
</dbReference>
<keyword evidence="4 7" id="KW-0488">Methylation</keyword>
<dbReference type="HAMAP" id="MF_00093">
    <property type="entry name" value="Rel_fac_1"/>
    <property type="match status" value="1"/>
</dbReference>
<dbReference type="STRING" id="760154.Sulba_0092"/>
<accession>I3XTZ7</accession>
<keyword evidence="11" id="KW-1185">Reference proteome</keyword>
<comment type="subcellular location">
    <subcellularLocation>
        <location evidence="2 7">Cytoplasm</location>
    </subcellularLocation>
</comment>
<dbReference type="InterPro" id="IPR000352">
    <property type="entry name" value="Pep_chain_release_fac_I"/>
</dbReference>
<dbReference type="FunFam" id="3.30.70.1660:FF:000002">
    <property type="entry name" value="Peptide chain release factor 1"/>
    <property type="match status" value="1"/>
</dbReference>
<evidence type="ECO:0000256" key="3">
    <source>
        <dbReference type="ARBA" id="ARBA00010835"/>
    </source>
</evidence>
<sequence length="355" mass="39973">MLKEKLLPFLDRYNELTSLLSDPNITNDIKKMTALSKEQSNLEAIKDKTLEYLSTLEQIEENKLLLDDEELGELAKEELKTLEPHKETLEEEIKLLLLPTDPNDDRNIFLEIRAGTGGDEAAIFAADLFKSYLRYAENRGWKVEVVSLSEGVLNGYKEVIALIKGQGAFSRLKYEGGVHRVQRVPLTESQGRVHTSAVTVAVMPEVDDVEIDIAEKDLKIDVMRSSGNGGQSVNTTDSAVRITHLPSGIVVVNQDGKSQHKNKDAAMKILKAKLYDMQMQERNAKESEARKQQVGSGDRSARIRTYNYPQNRMTDHRVGLTLYRLDAIMEGGLYDELIDPIIAHYQAELMKEANL</sequence>
<dbReference type="FunFam" id="3.30.70.1660:FF:000004">
    <property type="entry name" value="Peptide chain release factor 1"/>
    <property type="match status" value="1"/>
</dbReference>
<dbReference type="OrthoDB" id="9806673at2"/>